<dbReference type="InterPro" id="IPR002191">
    <property type="entry name" value="Bac_export_3"/>
</dbReference>
<proteinExistence type="inferred from homology"/>
<keyword evidence="10" id="KW-0966">Cell projection</keyword>
<evidence type="ECO:0000313" key="10">
    <source>
        <dbReference type="EMBL" id="SIP87229.1"/>
    </source>
</evidence>
<dbReference type="GeneID" id="95685625"/>
<evidence type="ECO:0000256" key="4">
    <source>
        <dbReference type="ARBA" id="ARBA00022475"/>
    </source>
</evidence>
<dbReference type="PANTHER" id="PTHR34040">
    <property type="entry name" value="FLAGELLAR BIOSYNTHETIC PROTEIN FLIQ"/>
    <property type="match status" value="1"/>
</dbReference>
<keyword evidence="8 9" id="KW-0975">Bacterial flagellum</keyword>
<keyword evidence="5 9" id="KW-0812">Transmembrane</keyword>
<evidence type="ECO:0000256" key="9">
    <source>
        <dbReference type="RuleBase" id="RU364090"/>
    </source>
</evidence>
<dbReference type="RefSeq" id="WP_021482560.1">
    <property type="nucleotide sequence ID" value="NZ_FTMI01000001.1"/>
</dbReference>
<feature type="transmembrane region" description="Helical" evidence="9">
    <location>
        <begin position="20"/>
        <end position="39"/>
    </location>
</feature>
<keyword evidence="6 9" id="KW-1133">Transmembrane helix</keyword>
<name>A0A1N6N5C7_9MICO</name>
<dbReference type="GO" id="GO:0009425">
    <property type="term" value="C:bacterial-type flagellum basal body"/>
    <property type="evidence" value="ECO:0007669"/>
    <property type="project" value="UniProtKB-SubCell"/>
</dbReference>
<protein>
    <recommendedName>
        <fullName evidence="3 9">Flagellar biosynthetic protein FliQ</fullName>
    </recommendedName>
</protein>
<dbReference type="PRINTS" id="PR00952">
    <property type="entry name" value="TYPE3IMQPROT"/>
</dbReference>
<reference evidence="11" key="1">
    <citation type="submission" date="2017-01" db="EMBL/GenBank/DDBJ databases">
        <authorList>
            <person name="Varghese N."/>
            <person name="Submissions S."/>
        </authorList>
    </citation>
    <scope>NUCLEOTIDE SEQUENCE [LARGE SCALE GENOMIC DNA]</scope>
    <source>
        <strain evidence="11">3bp</strain>
    </source>
</reference>
<evidence type="ECO:0000256" key="3">
    <source>
        <dbReference type="ARBA" id="ARBA00021718"/>
    </source>
</evidence>
<dbReference type="Proteomes" id="UP000186235">
    <property type="component" value="Unassembled WGS sequence"/>
</dbReference>
<evidence type="ECO:0000256" key="6">
    <source>
        <dbReference type="ARBA" id="ARBA00022989"/>
    </source>
</evidence>
<comment type="similarity">
    <text evidence="2 9">Belongs to the FliQ/MopD/SpaQ family.</text>
</comment>
<comment type="function">
    <text evidence="9">Role in flagellar biosynthesis.</text>
</comment>
<evidence type="ECO:0000256" key="8">
    <source>
        <dbReference type="ARBA" id="ARBA00023143"/>
    </source>
</evidence>
<dbReference type="AlphaFoldDB" id="A0A1N6N5C7"/>
<dbReference type="PANTHER" id="PTHR34040:SF2">
    <property type="entry name" value="FLAGELLAR BIOSYNTHETIC PROTEIN FLIQ"/>
    <property type="match status" value="1"/>
</dbReference>
<evidence type="ECO:0000256" key="5">
    <source>
        <dbReference type="ARBA" id="ARBA00022692"/>
    </source>
</evidence>
<dbReference type="GO" id="GO:0044780">
    <property type="term" value="P:bacterial-type flagellum assembly"/>
    <property type="evidence" value="ECO:0007669"/>
    <property type="project" value="InterPro"/>
</dbReference>
<keyword evidence="11" id="KW-1185">Reference proteome</keyword>
<evidence type="ECO:0000256" key="7">
    <source>
        <dbReference type="ARBA" id="ARBA00023136"/>
    </source>
</evidence>
<dbReference type="Pfam" id="PF01313">
    <property type="entry name" value="Bac_export_3"/>
    <property type="match status" value="1"/>
</dbReference>
<feature type="transmembrane region" description="Helical" evidence="9">
    <location>
        <begin position="51"/>
        <end position="70"/>
    </location>
</feature>
<evidence type="ECO:0000256" key="2">
    <source>
        <dbReference type="ARBA" id="ARBA00006156"/>
    </source>
</evidence>
<organism evidence="10 11">
    <name type="scientific">Cellulosimicrobium aquatile</name>
    <dbReference type="NCBI Taxonomy" id="1612203"/>
    <lineage>
        <taxon>Bacteria</taxon>
        <taxon>Bacillati</taxon>
        <taxon>Actinomycetota</taxon>
        <taxon>Actinomycetes</taxon>
        <taxon>Micrococcales</taxon>
        <taxon>Promicromonosporaceae</taxon>
        <taxon>Cellulosimicrobium</taxon>
    </lineage>
</organism>
<keyword evidence="4 9" id="KW-1003">Cell membrane</keyword>
<evidence type="ECO:0000256" key="1">
    <source>
        <dbReference type="ARBA" id="ARBA00004651"/>
    </source>
</evidence>
<dbReference type="InterPro" id="IPR006305">
    <property type="entry name" value="FliQ"/>
</dbReference>
<gene>
    <name evidence="9" type="primary">fliQ</name>
    <name evidence="10" type="ORF">SAMN05518682_0153</name>
</gene>
<dbReference type="NCBIfam" id="TIGR01402">
    <property type="entry name" value="fliQ"/>
    <property type="match status" value="1"/>
</dbReference>
<accession>A0A1N6N5C7</accession>
<comment type="subcellular location">
    <subcellularLocation>
        <location evidence="1 9">Cell membrane</location>
        <topology evidence="1">Multi-pass membrane protein</topology>
    </subcellularLocation>
    <subcellularLocation>
        <location evidence="9">Bacterial flagellum basal body</location>
    </subcellularLocation>
</comment>
<keyword evidence="10" id="KW-0282">Flagellum</keyword>
<keyword evidence="10" id="KW-0969">Cilium</keyword>
<dbReference type="EMBL" id="FTMI01000001">
    <property type="protein sequence ID" value="SIP87229.1"/>
    <property type="molecule type" value="Genomic_DNA"/>
</dbReference>
<dbReference type="GO" id="GO:0005886">
    <property type="term" value="C:plasma membrane"/>
    <property type="evidence" value="ECO:0007669"/>
    <property type="project" value="UniProtKB-SubCell"/>
</dbReference>
<evidence type="ECO:0000313" key="11">
    <source>
        <dbReference type="Proteomes" id="UP000186235"/>
    </source>
</evidence>
<keyword evidence="7 9" id="KW-0472">Membrane</keyword>
<dbReference type="PIRSF" id="PIRSF004669">
    <property type="entry name" value="FliQ"/>
    <property type="match status" value="1"/>
</dbReference>
<sequence length="91" mass="9435">METAAVLDVATQALVLAAKLAAPVLVTSLVVGLAISIVQSVTQIQEITLSFVPKALAVAVALVVCGNWMIGEMVTFTHEMFDLIPSLLNGG</sequence>
<dbReference type="GO" id="GO:0009306">
    <property type="term" value="P:protein secretion"/>
    <property type="evidence" value="ECO:0007669"/>
    <property type="project" value="InterPro"/>
</dbReference>